<reference evidence="7 8" key="1">
    <citation type="journal article" date="2014" name="Am. J. Bot.">
        <title>Genome assembly and annotation for red clover (Trifolium pratense; Fabaceae).</title>
        <authorList>
            <person name="Istvanek J."/>
            <person name="Jaros M."/>
            <person name="Krenek A."/>
            <person name="Repkova J."/>
        </authorList>
    </citation>
    <scope>NUCLEOTIDE SEQUENCE [LARGE SCALE GENOMIC DNA]</scope>
    <source>
        <strain evidence="8">cv. Tatra</strain>
        <tissue evidence="7">Young leaves</tissue>
    </source>
</reference>
<dbReference type="STRING" id="57577.A0A2K3LJG4"/>
<dbReference type="InterPro" id="IPR011006">
    <property type="entry name" value="CheY-like_superfamily"/>
</dbReference>
<dbReference type="ExpressionAtlas" id="A0A2K3LJG4">
    <property type="expression patterns" value="baseline"/>
</dbReference>
<evidence type="ECO:0000256" key="2">
    <source>
        <dbReference type="ARBA" id="ARBA00023015"/>
    </source>
</evidence>
<sequence length="170" mass="19233">MDFSYFTVTSVRSARQVIDALNAEGQYIDIILAEVDLPTKKGMKMLKYIARDKELRRIPIIMMSAQDEVSIVVKCLRLGAADYLVKPLRTNELLNLWTHMWRRRRMLGLTENNICSYDFDMVASDPSDANTNSTTLLSDDTDDRSKRSTNPEPVIPIQQEQEASSATAAA</sequence>
<dbReference type="InterPro" id="IPR045279">
    <property type="entry name" value="ARR-like"/>
</dbReference>
<dbReference type="PANTHER" id="PTHR43874:SF1">
    <property type="entry name" value="TWO-COMPONENT RESPONSE REGULATOR-LIKE APRR1"/>
    <property type="match status" value="1"/>
</dbReference>
<evidence type="ECO:0000313" key="8">
    <source>
        <dbReference type="Proteomes" id="UP000236291"/>
    </source>
</evidence>
<dbReference type="SUPFAM" id="SSF52172">
    <property type="entry name" value="CheY-like"/>
    <property type="match status" value="1"/>
</dbReference>
<dbReference type="PROSITE" id="PS50110">
    <property type="entry name" value="RESPONSE_REGULATORY"/>
    <property type="match status" value="1"/>
</dbReference>
<dbReference type="Gene3D" id="3.40.50.2300">
    <property type="match status" value="1"/>
</dbReference>
<evidence type="ECO:0000259" key="6">
    <source>
        <dbReference type="PROSITE" id="PS50110"/>
    </source>
</evidence>
<dbReference type="GO" id="GO:0000160">
    <property type="term" value="P:phosphorelay signal transduction system"/>
    <property type="evidence" value="ECO:0007669"/>
    <property type="project" value="UniProtKB-KW"/>
</dbReference>
<protein>
    <submittedName>
        <fullName evidence="7">Two-component response regulator APRR1-like protein</fullName>
    </submittedName>
</protein>
<feature type="compositionally biased region" description="Low complexity" evidence="5">
    <location>
        <begin position="158"/>
        <end position="170"/>
    </location>
</feature>
<dbReference type="PANTHER" id="PTHR43874">
    <property type="entry name" value="TWO-COMPONENT RESPONSE REGULATOR"/>
    <property type="match status" value="1"/>
</dbReference>
<evidence type="ECO:0000256" key="5">
    <source>
        <dbReference type="SAM" id="MobiDB-lite"/>
    </source>
</evidence>
<dbReference type="InterPro" id="IPR001789">
    <property type="entry name" value="Sig_transdc_resp-reg_receiver"/>
</dbReference>
<evidence type="ECO:0000256" key="1">
    <source>
        <dbReference type="ARBA" id="ARBA00023012"/>
    </source>
</evidence>
<dbReference type="GO" id="GO:0009736">
    <property type="term" value="P:cytokinin-activated signaling pathway"/>
    <property type="evidence" value="ECO:0007669"/>
    <property type="project" value="InterPro"/>
</dbReference>
<keyword evidence="2" id="KW-0805">Transcription regulation</keyword>
<dbReference type="Proteomes" id="UP000236291">
    <property type="component" value="Unassembled WGS sequence"/>
</dbReference>
<comment type="caution">
    <text evidence="7">The sequence shown here is derived from an EMBL/GenBank/DDBJ whole genome shotgun (WGS) entry which is preliminary data.</text>
</comment>
<accession>A0A2K3LJG4</accession>
<evidence type="ECO:0000256" key="3">
    <source>
        <dbReference type="ARBA" id="ARBA00023163"/>
    </source>
</evidence>
<feature type="domain" description="Response regulatory" evidence="6">
    <location>
        <begin position="1"/>
        <end position="101"/>
    </location>
</feature>
<dbReference type="AlphaFoldDB" id="A0A2K3LJG4"/>
<name>A0A2K3LJG4_TRIPR</name>
<dbReference type="Pfam" id="PF00072">
    <property type="entry name" value="Response_reg"/>
    <property type="match status" value="1"/>
</dbReference>
<keyword evidence="3" id="KW-0804">Transcription</keyword>
<dbReference type="EMBL" id="ASHM01034516">
    <property type="protein sequence ID" value="PNX78662.1"/>
    <property type="molecule type" value="Genomic_DNA"/>
</dbReference>
<gene>
    <name evidence="7" type="ORF">L195_g034640</name>
</gene>
<evidence type="ECO:0000256" key="4">
    <source>
        <dbReference type="PROSITE-ProRule" id="PRU00169"/>
    </source>
</evidence>
<evidence type="ECO:0000313" key="7">
    <source>
        <dbReference type="EMBL" id="PNX78662.1"/>
    </source>
</evidence>
<reference evidence="7 8" key="2">
    <citation type="journal article" date="2017" name="Front. Plant Sci.">
        <title>Gene Classification and Mining of Molecular Markers Useful in Red Clover (Trifolium pratense) Breeding.</title>
        <authorList>
            <person name="Istvanek J."/>
            <person name="Dluhosova J."/>
            <person name="Dluhos P."/>
            <person name="Patkova L."/>
            <person name="Nedelnik J."/>
            <person name="Repkova J."/>
        </authorList>
    </citation>
    <scope>NUCLEOTIDE SEQUENCE [LARGE SCALE GENOMIC DNA]</scope>
    <source>
        <strain evidence="8">cv. Tatra</strain>
        <tissue evidence="7">Young leaves</tissue>
    </source>
</reference>
<comment type="caution">
    <text evidence="4">Lacks conserved residue(s) required for the propagation of feature annotation.</text>
</comment>
<organism evidence="7 8">
    <name type="scientific">Trifolium pratense</name>
    <name type="common">Red clover</name>
    <dbReference type="NCBI Taxonomy" id="57577"/>
    <lineage>
        <taxon>Eukaryota</taxon>
        <taxon>Viridiplantae</taxon>
        <taxon>Streptophyta</taxon>
        <taxon>Embryophyta</taxon>
        <taxon>Tracheophyta</taxon>
        <taxon>Spermatophyta</taxon>
        <taxon>Magnoliopsida</taxon>
        <taxon>eudicotyledons</taxon>
        <taxon>Gunneridae</taxon>
        <taxon>Pentapetalae</taxon>
        <taxon>rosids</taxon>
        <taxon>fabids</taxon>
        <taxon>Fabales</taxon>
        <taxon>Fabaceae</taxon>
        <taxon>Papilionoideae</taxon>
        <taxon>50 kb inversion clade</taxon>
        <taxon>NPAAA clade</taxon>
        <taxon>Hologalegina</taxon>
        <taxon>IRL clade</taxon>
        <taxon>Trifolieae</taxon>
        <taxon>Trifolium</taxon>
    </lineage>
</organism>
<feature type="region of interest" description="Disordered" evidence="5">
    <location>
        <begin position="127"/>
        <end position="170"/>
    </location>
</feature>
<feature type="non-terminal residue" evidence="7">
    <location>
        <position position="170"/>
    </location>
</feature>
<dbReference type="SMART" id="SM00448">
    <property type="entry name" value="REC"/>
    <property type="match status" value="1"/>
</dbReference>
<keyword evidence="1" id="KW-0902">Two-component regulatory system</keyword>
<proteinExistence type="predicted"/>